<feature type="domain" description="Thioredoxin" evidence="2">
    <location>
        <begin position="42"/>
        <end position="178"/>
    </location>
</feature>
<dbReference type="GO" id="GO:0016209">
    <property type="term" value="F:antioxidant activity"/>
    <property type="evidence" value="ECO:0007669"/>
    <property type="project" value="InterPro"/>
</dbReference>
<dbReference type="Gene3D" id="3.40.30.10">
    <property type="entry name" value="Glutaredoxin"/>
    <property type="match status" value="1"/>
</dbReference>
<protein>
    <submittedName>
        <fullName evidence="3">Alkyl hydroperoxide reductase</fullName>
    </submittedName>
    <submittedName>
        <fullName evidence="4">Thiol-disulfide isomerase/thioredoxin</fullName>
    </submittedName>
</protein>
<reference evidence="4 5" key="1">
    <citation type="submission" date="2020-08" db="EMBL/GenBank/DDBJ databases">
        <title>Sequencing the genomes of 1000 actinobacteria strains.</title>
        <authorList>
            <person name="Klenk H.-P."/>
        </authorList>
    </citation>
    <scope>NUCLEOTIDE SEQUENCE [LARGE SCALE GENOMIC DNA]</scope>
    <source>
        <strain evidence="4 5">DSM 43150</strain>
    </source>
</reference>
<accession>A0A7W7HBL5</accession>
<dbReference type="RefSeq" id="WP_188120163.1">
    <property type="nucleotide sequence ID" value="NZ_BOMP01000035.1"/>
</dbReference>
<reference evidence="3 6" key="2">
    <citation type="submission" date="2021-01" db="EMBL/GenBank/DDBJ databases">
        <title>Whole genome shotgun sequence of Actinoplanes lobatus NBRC 12513.</title>
        <authorList>
            <person name="Komaki H."/>
            <person name="Tamura T."/>
        </authorList>
    </citation>
    <scope>NUCLEOTIDE SEQUENCE [LARGE SCALE GENOMIC DNA]</scope>
    <source>
        <strain evidence="3 6">NBRC 12513</strain>
    </source>
</reference>
<feature type="signal peptide" evidence="1">
    <location>
        <begin position="1"/>
        <end position="21"/>
    </location>
</feature>
<organism evidence="4 5">
    <name type="scientific">Actinoplanes lobatus</name>
    <dbReference type="NCBI Taxonomy" id="113568"/>
    <lineage>
        <taxon>Bacteria</taxon>
        <taxon>Bacillati</taxon>
        <taxon>Actinomycetota</taxon>
        <taxon>Actinomycetes</taxon>
        <taxon>Micromonosporales</taxon>
        <taxon>Micromonosporaceae</taxon>
        <taxon>Actinoplanes</taxon>
    </lineage>
</organism>
<evidence type="ECO:0000313" key="4">
    <source>
        <dbReference type="EMBL" id="MBB4747534.1"/>
    </source>
</evidence>
<dbReference type="PROSITE" id="PS00194">
    <property type="entry name" value="THIOREDOXIN_1"/>
    <property type="match status" value="1"/>
</dbReference>
<dbReference type="Pfam" id="PF00578">
    <property type="entry name" value="AhpC-TSA"/>
    <property type="match status" value="1"/>
</dbReference>
<dbReference type="Proteomes" id="UP000631312">
    <property type="component" value="Unassembled WGS sequence"/>
</dbReference>
<dbReference type="InterPro" id="IPR000866">
    <property type="entry name" value="AhpC/TSA"/>
</dbReference>
<gene>
    <name evidence="3" type="ORF">Alo02nite_28030</name>
    <name evidence="4" type="ORF">BJ964_001695</name>
</gene>
<sequence length="183" mass="19519">MRRLVPLIVAALALSACTAATEPDEPDIPSPFATCSPLESPGVAATEIPDISLPCFTGGEGVKLRDLRGPAVINLWASWCGPCREELPVIQGLADRADGRFTVLGVDIGDDRAAAADFATTRGVNFPTLYDREKQLLDELGLATLPATVFIDADGGMYVHRAAMDVDQLIEQMKKHTGVTVTR</sequence>
<keyword evidence="6" id="KW-1185">Reference proteome</keyword>
<dbReference type="InterPro" id="IPR013766">
    <property type="entry name" value="Thioredoxin_domain"/>
</dbReference>
<dbReference type="InterPro" id="IPR050553">
    <property type="entry name" value="Thioredoxin_ResA/DsbE_sf"/>
</dbReference>
<dbReference type="AlphaFoldDB" id="A0A7W7HBL5"/>
<dbReference type="EMBL" id="BOMP01000035">
    <property type="protein sequence ID" value="GIE39905.1"/>
    <property type="molecule type" value="Genomic_DNA"/>
</dbReference>
<dbReference type="CDD" id="cd02966">
    <property type="entry name" value="TlpA_like_family"/>
    <property type="match status" value="1"/>
</dbReference>
<dbReference type="GO" id="GO:0016853">
    <property type="term" value="F:isomerase activity"/>
    <property type="evidence" value="ECO:0007669"/>
    <property type="project" value="UniProtKB-KW"/>
</dbReference>
<dbReference type="PROSITE" id="PS51352">
    <property type="entry name" value="THIOREDOXIN_2"/>
    <property type="match status" value="1"/>
</dbReference>
<keyword evidence="4" id="KW-0413">Isomerase</keyword>
<dbReference type="Proteomes" id="UP000590511">
    <property type="component" value="Unassembled WGS sequence"/>
</dbReference>
<evidence type="ECO:0000313" key="5">
    <source>
        <dbReference type="Proteomes" id="UP000590511"/>
    </source>
</evidence>
<feature type="chain" id="PRO_5031364311" evidence="1">
    <location>
        <begin position="22"/>
        <end position="183"/>
    </location>
</feature>
<comment type="caution">
    <text evidence="4">The sequence shown here is derived from an EMBL/GenBank/DDBJ whole genome shotgun (WGS) entry which is preliminary data.</text>
</comment>
<dbReference type="PANTHER" id="PTHR42852:SF17">
    <property type="entry name" value="THIOREDOXIN-LIKE PROTEIN HI_1115"/>
    <property type="match status" value="1"/>
</dbReference>
<proteinExistence type="predicted"/>
<dbReference type="PROSITE" id="PS51257">
    <property type="entry name" value="PROKAR_LIPOPROTEIN"/>
    <property type="match status" value="1"/>
</dbReference>
<keyword evidence="1" id="KW-0732">Signal</keyword>
<name>A0A7W7HBL5_9ACTN</name>
<dbReference type="EMBL" id="JACHNC010000001">
    <property type="protein sequence ID" value="MBB4747534.1"/>
    <property type="molecule type" value="Genomic_DNA"/>
</dbReference>
<dbReference type="GO" id="GO:0016491">
    <property type="term" value="F:oxidoreductase activity"/>
    <property type="evidence" value="ECO:0007669"/>
    <property type="project" value="InterPro"/>
</dbReference>
<dbReference type="SUPFAM" id="SSF52833">
    <property type="entry name" value="Thioredoxin-like"/>
    <property type="match status" value="1"/>
</dbReference>
<evidence type="ECO:0000256" key="1">
    <source>
        <dbReference type="SAM" id="SignalP"/>
    </source>
</evidence>
<evidence type="ECO:0000259" key="2">
    <source>
        <dbReference type="PROSITE" id="PS51352"/>
    </source>
</evidence>
<dbReference type="InterPro" id="IPR036249">
    <property type="entry name" value="Thioredoxin-like_sf"/>
</dbReference>
<dbReference type="PANTHER" id="PTHR42852">
    <property type="entry name" value="THIOL:DISULFIDE INTERCHANGE PROTEIN DSBE"/>
    <property type="match status" value="1"/>
</dbReference>
<evidence type="ECO:0000313" key="6">
    <source>
        <dbReference type="Proteomes" id="UP000631312"/>
    </source>
</evidence>
<evidence type="ECO:0000313" key="3">
    <source>
        <dbReference type="EMBL" id="GIE39905.1"/>
    </source>
</evidence>
<dbReference type="InterPro" id="IPR017937">
    <property type="entry name" value="Thioredoxin_CS"/>
</dbReference>